<name>A0A2T6FS24_9BACL</name>
<dbReference type="Proteomes" id="UP000244184">
    <property type="component" value="Unassembled WGS sequence"/>
</dbReference>
<proteinExistence type="predicted"/>
<dbReference type="REBASE" id="268340">
    <property type="entry name" value="PelAC13ORF33030P"/>
</dbReference>
<organism evidence="1 2">
    <name type="scientific">Paenibacillus elgii</name>
    <dbReference type="NCBI Taxonomy" id="189691"/>
    <lineage>
        <taxon>Bacteria</taxon>
        <taxon>Bacillati</taxon>
        <taxon>Bacillota</taxon>
        <taxon>Bacilli</taxon>
        <taxon>Bacillales</taxon>
        <taxon>Paenibacillaceae</taxon>
        <taxon>Paenibacillus</taxon>
    </lineage>
</organism>
<accession>A0A2T6FS24</accession>
<dbReference type="RefSeq" id="WP_108534922.1">
    <property type="nucleotide sequence ID" value="NZ_PYHP01000099.1"/>
</dbReference>
<gene>
    <name evidence="1" type="ORF">C8Z91_33025</name>
</gene>
<comment type="caution">
    <text evidence="1">The sequence shown here is derived from an EMBL/GenBank/DDBJ whole genome shotgun (WGS) entry which is preliminary data.</text>
</comment>
<evidence type="ECO:0000313" key="2">
    <source>
        <dbReference type="Proteomes" id="UP000244184"/>
    </source>
</evidence>
<sequence length="309" mass="34559">MNELLSELELFRTEKKLTSKGKLATILYVTRQAKRAGLPMDPDSLVTANRGQVQGLGKTAVQSILLEYGITRVLAQEAGRTSRGSLGYMYEYISLLNEFHSRGLVDLEIVERWWIDKIHNFFSAQPFSLKYDRGKSLRSVVRDLLVQAYKRQNENPGTMYAGAVLQHLVGAKLSLVLPNREVINHGFSVADDVSGRSGDFIIDEVIIHVTTAPSEALMQKCIDNLNAGHQPIIVTTHKSMPAAEALAGIHEIEGRVDILEAEQFIATNLYELSRFQTSERKLTIERLIEKYNEIVESCETDPSLKVSIG</sequence>
<dbReference type="AlphaFoldDB" id="A0A2T6FS24"/>
<dbReference type="Pfam" id="PF16280">
    <property type="entry name" value="DUF4928"/>
    <property type="match status" value="1"/>
</dbReference>
<reference evidence="1 2" key="1">
    <citation type="submission" date="2018-03" db="EMBL/GenBank/DDBJ databases">
        <title>Genome sequence of Paenibacillus elgii strain AC13 an antimicrobial compound producing bacteria.</title>
        <authorList>
            <person name="Kurokawa A.S."/>
            <person name="Araujo J.F."/>
            <person name="Costa R.A."/>
            <person name="Ortega D.B."/>
            <person name="Pires A.S."/>
            <person name="Pappas G.J.Jr."/>
            <person name="Franco O.L."/>
            <person name="Barreto C."/>
            <person name="Magalhaes B.S."/>
            <person name="Kruger R.H."/>
        </authorList>
    </citation>
    <scope>NUCLEOTIDE SEQUENCE [LARGE SCALE GENOMIC DNA]</scope>
    <source>
        <strain evidence="1 2">AC13</strain>
    </source>
</reference>
<protein>
    <submittedName>
        <fullName evidence="1">DUF4928 domain-containing protein</fullName>
    </submittedName>
</protein>
<dbReference type="InterPro" id="IPR032564">
    <property type="entry name" value="DUF4928"/>
</dbReference>
<evidence type="ECO:0000313" key="1">
    <source>
        <dbReference type="EMBL" id="PUA34705.1"/>
    </source>
</evidence>
<dbReference type="EMBL" id="PYHP01000099">
    <property type="protein sequence ID" value="PUA34705.1"/>
    <property type="molecule type" value="Genomic_DNA"/>
</dbReference>